<dbReference type="SFLD" id="SFLDG00002">
    <property type="entry name" value="C1.7:_P-type_atpase_like"/>
    <property type="match status" value="1"/>
</dbReference>
<protein>
    <submittedName>
        <fullName evidence="13">Heavy metal translocating P-type ATPase</fullName>
    </submittedName>
</protein>
<dbReference type="InterPro" id="IPR023298">
    <property type="entry name" value="ATPase_P-typ_TM_dom_sf"/>
</dbReference>
<keyword evidence="3 11" id="KW-0812">Transmembrane</keyword>
<evidence type="ECO:0000313" key="14">
    <source>
        <dbReference type="Proteomes" id="UP001500253"/>
    </source>
</evidence>
<organism evidence="13 14">
    <name type="scientific">Streptomyces cuspidosporus</name>
    <dbReference type="NCBI Taxonomy" id="66882"/>
    <lineage>
        <taxon>Bacteria</taxon>
        <taxon>Bacillati</taxon>
        <taxon>Actinomycetota</taxon>
        <taxon>Actinomycetes</taxon>
        <taxon>Kitasatosporales</taxon>
        <taxon>Streptomycetaceae</taxon>
        <taxon>Streptomyces</taxon>
    </lineage>
</organism>
<dbReference type="Pfam" id="PF00702">
    <property type="entry name" value="Hydrolase"/>
    <property type="match status" value="1"/>
</dbReference>
<dbReference type="InterPro" id="IPR027256">
    <property type="entry name" value="P-typ_ATPase_IB"/>
</dbReference>
<keyword evidence="8" id="KW-1278">Translocase</keyword>
<keyword evidence="5 11" id="KW-0547">Nucleotide-binding</keyword>
<dbReference type="PRINTS" id="PR00120">
    <property type="entry name" value="HATPASE"/>
</dbReference>
<proteinExistence type="inferred from homology"/>
<gene>
    <name evidence="13" type="ORF">GCM10010246_46200</name>
</gene>
<reference evidence="14" key="1">
    <citation type="journal article" date="2019" name="Int. J. Syst. Evol. Microbiol.">
        <title>The Global Catalogue of Microorganisms (GCM) 10K type strain sequencing project: providing services to taxonomists for standard genome sequencing and annotation.</title>
        <authorList>
            <consortium name="The Broad Institute Genomics Platform"/>
            <consortium name="The Broad Institute Genome Sequencing Center for Infectious Disease"/>
            <person name="Wu L."/>
            <person name="Ma J."/>
        </authorList>
    </citation>
    <scope>NUCLEOTIDE SEQUENCE [LARGE SCALE GENOMIC DNA]</scope>
    <source>
        <strain evidence="14">JCM 4316</strain>
    </source>
</reference>
<dbReference type="RefSeq" id="WP_346176315.1">
    <property type="nucleotide sequence ID" value="NZ_BAAASD010000020.1"/>
</dbReference>
<dbReference type="PROSITE" id="PS01229">
    <property type="entry name" value="COF_2"/>
    <property type="match status" value="1"/>
</dbReference>
<dbReference type="SUPFAM" id="SSF81660">
    <property type="entry name" value="Metal cation-transporting ATPase, ATP-binding domain N"/>
    <property type="match status" value="1"/>
</dbReference>
<evidence type="ECO:0000313" key="13">
    <source>
        <dbReference type="EMBL" id="GAA2352311.1"/>
    </source>
</evidence>
<comment type="caution">
    <text evidence="13">The sequence shown here is derived from an EMBL/GenBank/DDBJ whole genome shotgun (WGS) entry which is preliminary data.</text>
</comment>
<evidence type="ECO:0000256" key="2">
    <source>
        <dbReference type="ARBA" id="ARBA00006024"/>
    </source>
</evidence>
<dbReference type="InterPro" id="IPR018303">
    <property type="entry name" value="ATPase_P-typ_P_site"/>
</dbReference>
<keyword evidence="9 11" id="KW-1133">Transmembrane helix</keyword>
<comment type="similarity">
    <text evidence="2 11">Belongs to the cation transport ATPase (P-type) (TC 3.A.3) family. Type IB subfamily.</text>
</comment>
<feature type="domain" description="P-type ATPase A" evidence="12">
    <location>
        <begin position="138"/>
        <end position="239"/>
    </location>
</feature>
<evidence type="ECO:0000256" key="11">
    <source>
        <dbReference type="RuleBase" id="RU362081"/>
    </source>
</evidence>
<keyword evidence="6 11" id="KW-0067">ATP-binding</keyword>
<accession>A0ABP5TGS0</accession>
<dbReference type="PROSITE" id="PS00154">
    <property type="entry name" value="ATPASE_E1_E2"/>
    <property type="match status" value="1"/>
</dbReference>
<keyword evidence="7" id="KW-0460">Magnesium</keyword>
<dbReference type="SUPFAM" id="SSF81653">
    <property type="entry name" value="Calcium ATPase, transduction domain A"/>
    <property type="match status" value="1"/>
</dbReference>
<evidence type="ECO:0000256" key="9">
    <source>
        <dbReference type="ARBA" id="ARBA00022989"/>
    </source>
</evidence>
<feature type="transmembrane region" description="Helical" evidence="11">
    <location>
        <begin position="605"/>
        <end position="623"/>
    </location>
</feature>
<dbReference type="PRINTS" id="PR00119">
    <property type="entry name" value="CATATPASE"/>
</dbReference>
<evidence type="ECO:0000256" key="1">
    <source>
        <dbReference type="ARBA" id="ARBA00004651"/>
    </source>
</evidence>
<dbReference type="SFLD" id="SFLDS00003">
    <property type="entry name" value="Haloacid_Dehalogenase"/>
    <property type="match status" value="1"/>
</dbReference>
<dbReference type="PANTHER" id="PTHR43079">
    <property type="entry name" value="PROBABLE CADMIUM/ZINC-TRANSPORTING ATPASE HMA1"/>
    <property type="match status" value="1"/>
</dbReference>
<feature type="transmembrane region" description="Helical" evidence="11">
    <location>
        <begin position="259"/>
        <end position="277"/>
    </location>
</feature>
<dbReference type="PANTHER" id="PTHR43079:SF1">
    <property type="entry name" value="CADMIUM_ZINC-TRANSPORTING ATPASE HMA1, CHLOROPLASTIC-RELATED"/>
    <property type="match status" value="1"/>
</dbReference>
<dbReference type="NCBIfam" id="TIGR01494">
    <property type="entry name" value="ATPase_P-type"/>
    <property type="match status" value="2"/>
</dbReference>
<dbReference type="SFLD" id="SFLDF00027">
    <property type="entry name" value="p-type_atpase"/>
    <property type="match status" value="1"/>
</dbReference>
<dbReference type="InterPro" id="IPR036412">
    <property type="entry name" value="HAD-like_sf"/>
</dbReference>
<dbReference type="SUPFAM" id="SSF81665">
    <property type="entry name" value="Calcium ATPase, transmembrane domain M"/>
    <property type="match status" value="1"/>
</dbReference>
<evidence type="ECO:0000256" key="10">
    <source>
        <dbReference type="ARBA" id="ARBA00023136"/>
    </source>
</evidence>
<dbReference type="SUPFAM" id="SSF56784">
    <property type="entry name" value="HAD-like"/>
    <property type="match status" value="1"/>
</dbReference>
<dbReference type="NCBIfam" id="TIGR01525">
    <property type="entry name" value="ATPase-IB_hvy"/>
    <property type="match status" value="1"/>
</dbReference>
<evidence type="ECO:0000256" key="8">
    <source>
        <dbReference type="ARBA" id="ARBA00022967"/>
    </source>
</evidence>
<dbReference type="InterPro" id="IPR023299">
    <property type="entry name" value="ATPase_P-typ_cyto_dom_N"/>
</dbReference>
<dbReference type="Gene3D" id="2.70.150.10">
    <property type="entry name" value="Calcium-transporting ATPase, cytoplasmic transduction domain A"/>
    <property type="match status" value="1"/>
</dbReference>
<evidence type="ECO:0000256" key="3">
    <source>
        <dbReference type="ARBA" id="ARBA00022692"/>
    </source>
</evidence>
<dbReference type="Proteomes" id="UP001500253">
    <property type="component" value="Unassembled WGS sequence"/>
</dbReference>
<name>A0ABP5TGS0_9ACTN</name>
<comment type="subcellular location">
    <subcellularLocation>
        <location evidence="1">Cell membrane</location>
        <topology evidence="1">Multi-pass membrane protein</topology>
    </subcellularLocation>
</comment>
<keyword evidence="4 11" id="KW-0479">Metal-binding</keyword>
<evidence type="ECO:0000256" key="6">
    <source>
        <dbReference type="ARBA" id="ARBA00022840"/>
    </source>
</evidence>
<feature type="transmembrane region" description="Helical" evidence="11">
    <location>
        <begin position="289"/>
        <end position="309"/>
    </location>
</feature>
<evidence type="ECO:0000256" key="5">
    <source>
        <dbReference type="ARBA" id="ARBA00022741"/>
    </source>
</evidence>
<dbReference type="InterPro" id="IPR051949">
    <property type="entry name" value="Cation_Transport_ATPase"/>
</dbReference>
<dbReference type="InterPro" id="IPR059000">
    <property type="entry name" value="ATPase_P-type_domA"/>
</dbReference>
<keyword evidence="11" id="KW-1003">Cell membrane</keyword>
<dbReference type="InterPro" id="IPR023214">
    <property type="entry name" value="HAD_sf"/>
</dbReference>
<evidence type="ECO:0000259" key="12">
    <source>
        <dbReference type="Pfam" id="PF00122"/>
    </source>
</evidence>
<dbReference type="InterPro" id="IPR008250">
    <property type="entry name" value="ATPase_P-typ_transduc_dom_A_sf"/>
</dbReference>
<dbReference type="InterPro" id="IPR001757">
    <property type="entry name" value="P_typ_ATPase"/>
</dbReference>
<dbReference type="Gene3D" id="3.40.50.1000">
    <property type="entry name" value="HAD superfamily/HAD-like"/>
    <property type="match status" value="1"/>
</dbReference>
<evidence type="ECO:0000256" key="7">
    <source>
        <dbReference type="ARBA" id="ARBA00022842"/>
    </source>
</evidence>
<dbReference type="Gene3D" id="3.40.1110.10">
    <property type="entry name" value="Calcium-transporting ATPase, cytoplasmic domain N"/>
    <property type="match status" value="1"/>
</dbReference>
<sequence length="667" mass="67841">MASTLTETAPPPVRPAAAPPRRTRVLALPEARWALAALALFLVALPADLLGAPAWAWGPLYAATYVTGGWEPGWAGLKALKDRTLDVDLLMVVAALGAAAIGQVLDGALLIVIFATSGALEALATARTADSVRGLLDLAPATATRLTAGGGEETVPADALAVGEVILVRPGDRIGADGRVLDGESDVDQATITGEPLPVAKRAGDEVFAGTVNGTGALRVRVERDPADSVIARIVKLVEEAAETKAPTQLFIEKVEQRYSIAMVAATLALFAIPLALGEELRATLLRAMTFMIVASPCAVVLATMPPLLSAMANAGRHGVLVKSAVVMERLGQVDAVALDKTGTLTEGTPRLTELRPLSGPGLPGLSERELLTLAAAAEHPSEHPLARAIVAAARARSLPLPDAEDFASAPGLGVTATVGGRVVRVGAPARLLDGPAAPADATRRDAARDAVAELEGAGRTAVVVLADGVPVGVLGVADRLRPDAAGTVAALTALTDAAPVLVTGDNEPAARRLAADTGITDVRAGLLPQDKVTAVRELQAAGHHVLVVGDGVNDAPALAAADTGVAMGRAGSDLALETADAVVVRDELAAVPTVVGLSRAARRLVAQNLVIAGAFIAVLVAWDLLGTLPLPLGVAGHEGSTVIVGLNGLRLLAETAWRRARPADAP</sequence>
<feature type="transmembrane region" description="Helical" evidence="11">
    <location>
        <begin position="89"/>
        <end position="115"/>
    </location>
</feature>
<keyword evidence="10 11" id="KW-0472">Membrane</keyword>
<dbReference type="Pfam" id="PF00122">
    <property type="entry name" value="E1-E2_ATPase"/>
    <property type="match status" value="1"/>
</dbReference>
<feature type="transmembrane region" description="Helical" evidence="11">
    <location>
        <begin position="31"/>
        <end position="56"/>
    </location>
</feature>
<keyword evidence="14" id="KW-1185">Reference proteome</keyword>
<evidence type="ECO:0000256" key="4">
    <source>
        <dbReference type="ARBA" id="ARBA00022723"/>
    </source>
</evidence>
<dbReference type="EMBL" id="BAAASD010000020">
    <property type="protein sequence ID" value="GAA2352311.1"/>
    <property type="molecule type" value="Genomic_DNA"/>
</dbReference>
<dbReference type="InterPro" id="IPR044492">
    <property type="entry name" value="P_typ_ATPase_HD_dom"/>
</dbReference>